<evidence type="ECO:0000313" key="2">
    <source>
        <dbReference type="EMBL" id="PKY51593.1"/>
    </source>
</evidence>
<dbReference type="VEuPathDB" id="FungiDB:RhiirA1_538053"/>
<feature type="domain" description="F-box" evidence="1">
    <location>
        <begin position="3"/>
        <end position="46"/>
    </location>
</feature>
<protein>
    <recommendedName>
        <fullName evidence="1">F-box domain-containing protein</fullName>
    </recommendedName>
</protein>
<dbReference type="AlphaFoldDB" id="A0A2I1GY94"/>
<comment type="caution">
    <text evidence="2">The sequence shown here is derived from an EMBL/GenBank/DDBJ whole genome shotgun (WGS) entry which is preliminary data.</text>
</comment>
<evidence type="ECO:0000259" key="1">
    <source>
        <dbReference type="Pfam" id="PF12937"/>
    </source>
</evidence>
<dbReference type="EMBL" id="LLXI01001049">
    <property type="protein sequence ID" value="PKY51593.1"/>
    <property type="molecule type" value="Genomic_DNA"/>
</dbReference>
<evidence type="ECO:0000313" key="3">
    <source>
        <dbReference type="Proteomes" id="UP000234323"/>
    </source>
</evidence>
<name>A0A2I1GY94_9GLOM</name>
<dbReference type="InterPro" id="IPR001810">
    <property type="entry name" value="F-box_dom"/>
</dbReference>
<organism evidence="2 3">
    <name type="scientific">Rhizophagus irregularis</name>
    <dbReference type="NCBI Taxonomy" id="588596"/>
    <lineage>
        <taxon>Eukaryota</taxon>
        <taxon>Fungi</taxon>
        <taxon>Fungi incertae sedis</taxon>
        <taxon>Mucoromycota</taxon>
        <taxon>Glomeromycotina</taxon>
        <taxon>Glomeromycetes</taxon>
        <taxon>Glomerales</taxon>
        <taxon>Glomeraceae</taxon>
        <taxon>Rhizophagus</taxon>
    </lineage>
</organism>
<accession>A0A2I1GY94</accession>
<reference evidence="2 3" key="1">
    <citation type="submission" date="2015-10" db="EMBL/GenBank/DDBJ databases">
        <title>Genome analyses suggest a sexual origin of heterokaryosis in a supposedly ancient asexual fungus.</title>
        <authorList>
            <person name="Ropars J."/>
            <person name="Sedzielewska K."/>
            <person name="Noel J."/>
            <person name="Charron P."/>
            <person name="Farinelli L."/>
            <person name="Marton T."/>
            <person name="Kruger M."/>
            <person name="Pelin A."/>
            <person name="Brachmann A."/>
            <person name="Corradi N."/>
        </authorList>
    </citation>
    <scope>NUCLEOTIDE SEQUENCE [LARGE SCALE GENOMIC DNA]</scope>
    <source>
        <strain evidence="2 3">A4</strain>
    </source>
</reference>
<dbReference type="VEuPathDB" id="FungiDB:RhiirFUN_006238"/>
<proteinExistence type="predicted"/>
<dbReference type="Pfam" id="PF12937">
    <property type="entry name" value="F-box-like"/>
    <property type="match status" value="1"/>
</dbReference>
<gene>
    <name evidence="2" type="ORF">RhiirA4_546646</name>
</gene>
<dbReference type="VEuPathDB" id="FungiDB:FUN_002538"/>
<sequence length="498" mass="58485">MSSQLPTECLNNIFEYLEDDKTTLYSCLLVNRLYCKVAVEILWKDVWNFQNNNYEPKTRLSIFNMLITFLTKESMERLRNSGINFINFTEKHALFNYPSFCKVISYVKIRELINWAIVFKQINILGVLNHGYQLLLQEILKMFMNQVTSLKSLDYSSCIDNNVEFIYSPGTKICLKDLVELRCDTNVSPEFFSQLSQICHHIQSLIIYFLYSNKYHKIIIPDGLTDLISSQNNLKSLGLKKDYNEKIIRILTPSLVKSSLTITNIGLYTFNESLSFISMFKNLQEINLWLDYTNNGDIFGFENLQFINFPKLKILRFKCKFPKIEFLTNFLEINGKNLTEFYINDGNKSINLAISKYCPNIKNLYLNFIEEDNDDELIILKKVLNNCQFLESILVQIHQVTCKNLFGILGEYSSKNFHELRIKLELKSTYNILIIGLEEYFINWKKFNNNQQNLLSLNIMGHTEIYNPKVIMIVEKYMKMGLLRNIIFNGIQTHSIYV</sequence>
<keyword evidence="3" id="KW-1185">Reference proteome</keyword>
<dbReference type="Proteomes" id="UP000234323">
    <property type="component" value="Unassembled WGS sequence"/>
</dbReference>